<evidence type="ECO:0000259" key="3">
    <source>
        <dbReference type="PROSITE" id="PS51283"/>
    </source>
</evidence>
<feature type="compositionally biased region" description="Basic residues" evidence="1">
    <location>
        <begin position="229"/>
        <end position="242"/>
    </location>
</feature>
<evidence type="ECO:0008006" key="6">
    <source>
        <dbReference type="Google" id="ProtNLM"/>
    </source>
</evidence>
<sequence length="1107" mass="125597">MSEISTRENARSNNNNNELVASPSTSSKMETSETTNNNTHFSEQDGANEMNGSLSSTNSSFPLPSTITAPSDTSIETTNGTKNSLYEYQNSNKTESPCTSSSSSSSSSNMEHTGSEHQTNGETTGKTHHHGKKSTTNEQDEAKLTPPTEETATQADSKQISVGNSLVITARSKAKKPIKPDPKKQREKIKLIENKTPFKPGTTNVLISQAWWRAWKEYVNFSDDEHPKEKKKHKESHQHRKVNPPGPIDNSDLIDKIIIYRGFDTSHPYASEFTNLCRDGSVLFTLLLKKHIMGSQDYEIITEESYDLLSSWYGECNSNQKIVRKVIIDGLENNQMKRVEIHPFFLKLFMTNEQGKVLKDTQRIVLVSKKLTTRDLKLLGHILFDIERGSKQNAIKNCRLWSFLEGSPARCIADSDSQTLEKAKLVDGQNVVFEFRQPGGEYPLDSVEKNENSDESEEDEEEKRGKFSEIWDSIKDYSYSALGIATSATGKSKKKGLCGLRNLGNTCFMNSAIQCLSNTVPLKNYFLSGRYAKDINTSNVLGTKGKLANNFATLIKEMWSGGSVYSPVNFKYAISQFAPQFSGYNQHDSQELISYLLDGLHEDLNIVKDKPFIEMKDSDGRPDEVVAKEAWDQHLKRNNSVIVDLFQGQLKSTLICNICNKISVKFDPFMYLSVPVGKSMPFRMDVILMNTEGGSRATKYTVELPKQATVQVLATQFAKVSGRDPNKVMFFTMVGFSVGRALELNESVGVIDPNARSTPKVLCADIPDDYSEDKYLMIYIRQRYPNDGGDTLYKSVGIPFVLFVNREITTKEFYGILWDHLQRVAKKTPEDPESNIIPTPENEGEEYTNEQKLEILRNTVFPTFDPENIPFKFSVIDKSVEMVVNCGGIPILYNDEEDMVRKYLFEHEKYIFSVDWLDVSFLKTKETVTVHLQHSPVEQQHSKSGHITLDDCLKVNSEMEQLGQRDQWYCPRCKTHVCAFKQCCIWSSPEILIIHLKRFGYNRLGREKVTTFVDFPISNLDLSDYMVQAPEDHMLYDLFAISCHTGGLGGGHYYSYAKNCEDNKWYCFNDSSVSHVQEKEIKTSNAYLLFYQRKHDTNSREVNVEFQ</sequence>
<dbReference type="PANTHER" id="PTHR21646">
    <property type="entry name" value="UBIQUITIN CARBOXYL-TERMINAL HYDROLASE"/>
    <property type="match status" value="1"/>
</dbReference>
<dbReference type="RefSeq" id="XP_044556074.1">
    <property type="nucleotide sequence ID" value="XM_044693528.1"/>
</dbReference>
<dbReference type="GO" id="GO:0016579">
    <property type="term" value="P:protein deubiquitination"/>
    <property type="evidence" value="ECO:0007669"/>
    <property type="project" value="InterPro"/>
</dbReference>
<feature type="compositionally biased region" description="Polar residues" evidence="1">
    <location>
        <begin position="50"/>
        <end position="99"/>
    </location>
</feature>
<dbReference type="Proteomes" id="UP000816034">
    <property type="component" value="Unassembled WGS sequence"/>
</dbReference>
<proteinExistence type="predicted"/>
<dbReference type="PROSITE" id="PS51283">
    <property type="entry name" value="DUSP"/>
    <property type="match status" value="1"/>
</dbReference>
<dbReference type="GeneID" id="68096399"/>
<evidence type="ECO:0000313" key="5">
    <source>
        <dbReference type="Proteomes" id="UP000816034"/>
    </source>
</evidence>
<dbReference type="SUPFAM" id="SSF54001">
    <property type="entry name" value="Cysteine proteinases"/>
    <property type="match status" value="1"/>
</dbReference>
<dbReference type="PROSITE" id="PS00973">
    <property type="entry name" value="USP_2"/>
    <property type="match status" value="1"/>
</dbReference>
<dbReference type="InterPro" id="IPR035927">
    <property type="entry name" value="DUSP-like_sf"/>
</dbReference>
<dbReference type="Pfam" id="PF00443">
    <property type="entry name" value="UCH"/>
    <property type="match status" value="1"/>
</dbReference>
<evidence type="ECO:0000259" key="2">
    <source>
        <dbReference type="PROSITE" id="PS50235"/>
    </source>
</evidence>
<dbReference type="GO" id="GO:0004843">
    <property type="term" value="F:cysteine-type deubiquitinase activity"/>
    <property type="evidence" value="ECO:0007669"/>
    <property type="project" value="InterPro"/>
</dbReference>
<dbReference type="PROSITE" id="PS50235">
    <property type="entry name" value="USP_3"/>
    <property type="match status" value="1"/>
</dbReference>
<dbReference type="InterPro" id="IPR028889">
    <property type="entry name" value="USP"/>
</dbReference>
<feature type="region of interest" description="Disordered" evidence="1">
    <location>
        <begin position="438"/>
        <end position="466"/>
    </location>
</feature>
<gene>
    <name evidence="4" type="ORF">C9374_003944</name>
</gene>
<feature type="compositionally biased region" description="Basic and acidic residues" evidence="1">
    <location>
        <begin position="1"/>
        <end position="10"/>
    </location>
</feature>
<dbReference type="Pfam" id="PF06337">
    <property type="entry name" value="DUSP"/>
    <property type="match status" value="1"/>
</dbReference>
<comment type="caution">
    <text evidence="4">The sequence shown here is derived from an EMBL/GenBank/DDBJ whole genome shotgun (WGS) entry which is preliminary data.</text>
</comment>
<dbReference type="AlphaFoldDB" id="A0AA88KYN4"/>
<protein>
    <recommendedName>
        <fullName evidence="6">Ubiquitinyl hydrolase 1</fullName>
    </recommendedName>
</protein>
<evidence type="ECO:0000256" key="1">
    <source>
        <dbReference type="SAM" id="MobiDB-lite"/>
    </source>
</evidence>
<dbReference type="InterPro" id="IPR006615">
    <property type="entry name" value="Pept_C19_DUSP"/>
</dbReference>
<dbReference type="InterPro" id="IPR018200">
    <property type="entry name" value="USP_CS"/>
</dbReference>
<feature type="domain" description="DUSP" evidence="3">
    <location>
        <begin position="180"/>
        <end position="327"/>
    </location>
</feature>
<dbReference type="InterPro" id="IPR050185">
    <property type="entry name" value="Ub_carboxyl-term_hydrolase"/>
</dbReference>
<dbReference type="InterPro" id="IPR038765">
    <property type="entry name" value="Papain-like_cys_pep_sf"/>
</dbReference>
<dbReference type="Gene3D" id="3.90.70.10">
    <property type="entry name" value="Cysteine proteinases"/>
    <property type="match status" value="2"/>
</dbReference>
<dbReference type="InterPro" id="IPR001394">
    <property type="entry name" value="Peptidase_C19_UCH"/>
</dbReference>
<feature type="compositionally biased region" description="Polar residues" evidence="1">
    <location>
        <begin position="109"/>
        <end position="124"/>
    </location>
</feature>
<feature type="compositionally biased region" description="Low complexity" evidence="1">
    <location>
        <begin position="13"/>
        <end position="41"/>
    </location>
</feature>
<organism evidence="4 5">
    <name type="scientific">Naegleria lovaniensis</name>
    <name type="common">Amoeba</name>
    <dbReference type="NCBI Taxonomy" id="51637"/>
    <lineage>
        <taxon>Eukaryota</taxon>
        <taxon>Discoba</taxon>
        <taxon>Heterolobosea</taxon>
        <taxon>Tetramitia</taxon>
        <taxon>Eutetramitia</taxon>
        <taxon>Vahlkampfiidae</taxon>
        <taxon>Naegleria</taxon>
    </lineage>
</organism>
<keyword evidence="5" id="KW-1185">Reference proteome</keyword>
<feature type="region of interest" description="Disordered" evidence="1">
    <location>
        <begin position="226"/>
        <end position="249"/>
    </location>
</feature>
<feature type="compositionally biased region" description="Polar residues" evidence="1">
    <location>
        <begin position="148"/>
        <end position="159"/>
    </location>
</feature>
<dbReference type="EMBL" id="PYSW02000001">
    <property type="protein sequence ID" value="KAG2394180.1"/>
    <property type="molecule type" value="Genomic_DNA"/>
</dbReference>
<feature type="region of interest" description="Disordered" evidence="1">
    <location>
        <begin position="1"/>
        <end position="159"/>
    </location>
</feature>
<dbReference type="CDD" id="cd02674">
    <property type="entry name" value="Peptidase_C19R"/>
    <property type="match status" value="1"/>
</dbReference>
<name>A0AA88KYN4_NAELO</name>
<dbReference type="SMART" id="SM00695">
    <property type="entry name" value="DUSP"/>
    <property type="match status" value="1"/>
</dbReference>
<evidence type="ECO:0000313" key="4">
    <source>
        <dbReference type="EMBL" id="KAG2394180.1"/>
    </source>
</evidence>
<dbReference type="SUPFAM" id="SSF143791">
    <property type="entry name" value="DUSP-like"/>
    <property type="match status" value="1"/>
</dbReference>
<dbReference type="Gene3D" id="3.30.2230.10">
    <property type="entry name" value="DUSP-like"/>
    <property type="match status" value="1"/>
</dbReference>
<feature type="domain" description="USP" evidence="2">
    <location>
        <begin position="498"/>
        <end position="1094"/>
    </location>
</feature>
<dbReference type="PROSITE" id="PS00972">
    <property type="entry name" value="USP_1"/>
    <property type="match status" value="1"/>
</dbReference>
<reference evidence="4 5" key="1">
    <citation type="journal article" date="2018" name="BMC Genomics">
        <title>The genome of Naegleria lovaniensis, the basis for a comparative approach to unravel pathogenicity factors of the human pathogenic amoeba N. fowleri.</title>
        <authorList>
            <person name="Liechti N."/>
            <person name="Schurch N."/>
            <person name="Bruggmann R."/>
            <person name="Wittwer M."/>
        </authorList>
    </citation>
    <scope>NUCLEOTIDE SEQUENCE [LARGE SCALE GENOMIC DNA]</scope>
    <source>
        <strain evidence="4 5">ATCC 30569</strain>
    </source>
</reference>
<accession>A0AA88KYN4</accession>